<keyword evidence="1" id="KW-0694">RNA-binding</keyword>
<comment type="similarity">
    <text evidence="1">Belongs to the RdRP family.</text>
</comment>
<dbReference type="Proteomes" id="UP000078397">
    <property type="component" value="Unassembled WGS sequence"/>
</dbReference>
<dbReference type="KEGG" id="pchm:VFPPC_02491"/>
<gene>
    <name evidence="4" type="ORF">VFPPC_02491</name>
</gene>
<dbReference type="Gene3D" id="1.10.8.790">
    <property type="entry name" value="RNA-dependent RNA polymerase, slab domain, helical subdomain-like"/>
    <property type="match status" value="1"/>
</dbReference>
<dbReference type="InterPro" id="IPR057596">
    <property type="entry name" value="RDRP_core"/>
</dbReference>
<comment type="catalytic activity">
    <reaction evidence="1">
        <text>RNA(n) + a ribonucleoside 5'-triphosphate = RNA(n+1) + diphosphate</text>
        <dbReference type="Rhea" id="RHEA:21248"/>
        <dbReference type="Rhea" id="RHEA-COMP:14527"/>
        <dbReference type="Rhea" id="RHEA-COMP:17342"/>
        <dbReference type="ChEBI" id="CHEBI:33019"/>
        <dbReference type="ChEBI" id="CHEBI:61557"/>
        <dbReference type="ChEBI" id="CHEBI:140395"/>
        <dbReference type="EC" id="2.7.7.48"/>
    </reaction>
</comment>
<comment type="caution">
    <text evidence="4">The sequence shown here is derived from an EMBL/GenBank/DDBJ whole genome shotgun (WGS) entry which is preliminary data.</text>
</comment>
<dbReference type="GO" id="GO:0003723">
    <property type="term" value="F:RNA binding"/>
    <property type="evidence" value="ECO:0007669"/>
    <property type="project" value="UniProtKB-KW"/>
</dbReference>
<feature type="region of interest" description="Disordered" evidence="2">
    <location>
        <begin position="1"/>
        <end position="53"/>
    </location>
</feature>
<keyword evidence="5" id="KW-1185">Reference proteome</keyword>
<dbReference type="RefSeq" id="XP_018146482.1">
    <property type="nucleotide sequence ID" value="XM_018282133.1"/>
</dbReference>
<dbReference type="EC" id="2.7.7.48" evidence="1"/>
<dbReference type="GO" id="GO:0031380">
    <property type="term" value="C:nuclear RNA-directed RNA polymerase complex"/>
    <property type="evidence" value="ECO:0007669"/>
    <property type="project" value="TreeGrafter"/>
</dbReference>
<evidence type="ECO:0000259" key="3">
    <source>
        <dbReference type="Pfam" id="PF05183"/>
    </source>
</evidence>
<dbReference type="GO" id="GO:0030422">
    <property type="term" value="P:siRNA processing"/>
    <property type="evidence" value="ECO:0007669"/>
    <property type="project" value="TreeGrafter"/>
</dbReference>
<name>A0A179FWB2_METCM</name>
<feature type="compositionally biased region" description="Low complexity" evidence="2">
    <location>
        <begin position="73"/>
        <end position="89"/>
    </location>
</feature>
<protein>
    <recommendedName>
        <fullName evidence="1">RNA-dependent RNA polymerase</fullName>
        <ecNumber evidence="1">2.7.7.48</ecNumber>
    </recommendedName>
</protein>
<dbReference type="GeneID" id="28846127"/>
<dbReference type="STRING" id="1380566.A0A179FWB2"/>
<evidence type="ECO:0000256" key="1">
    <source>
        <dbReference type="RuleBase" id="RU363098"/>
    </source>
</evidence>
<keyword evidence="1" id="KW-0548">Nucleotidyltransferase</keyword>
<dbReference type="InterPro" id="IPR007855">
    <property type="entry name" value="RDRP"/>
</dbReference>
<organism evidence="4 5">
    <name type="scientific">Pochonia chlamydosporia 170</name>
    <dbReference type="NCBI Taxonomy" id="1380566"/>
    <lineage>
        <taxon>Eukaryota</taxon>
        <taxon>Fungi</taxon>
        <taxon>Dikarya</taxon>
        <taxon>Ascomycota</taxon>
        <taxon>Pezizomycotina</taxon>
        <taxon>Sordariomycetes</taxon>
        <taxon>Hypocreomycetidae</taxon>
        <taxon>Hypocreales</taxon>
        <taxon>Clavicipitaceae</taxon>
        <taxon>Pochonia</taxon>
    </lineage>
</organism>
<evidence type="ECO:0000313" key="5">
    <source>
        <dbReference type="Proteomes" id="UP000078397"/>
    </source>
</evidence>
<dbReference type="AlphaFoldDB" id="A0A179FWB2"/>
<reference evidence="4 5" key="1">
    <citation type="journal article" date="2016" name="PLoS Pathog.">
        <title>Biosynthesis of antibiotic leucinostatins in bio-control fungus Purpureocillium lilacinum and their inhibition on phytophthora revealed by genome mining.</title>
        <authorList>
            <person name="Wang G."/>
            <person name="Liu Z."/>
            <person name="Lin R."/>
            <person name="Li E."/>
            <person name="Mao Z."/>
            <person name="Ling J."/>
            <person name="Yang Y."/>
            <person name="Yin W.B."/>
            <person name="Xie B."/>
        </authorList>
    </citation>
    <scope>NUCLEOTIDE SEQUENCE [LARGE SCALE GENOMIC DNA]</scope>
    <source>
        <strain evidence="4">170</strain>
    </source>
</reference>
<dbReference type="GO" id="GO:0003968">
    <property type="term" value="F:RNA-directed RNA polymerase activity"/>
    <property type="evidence" value="ECO:0007669"/>
    <property type="project" value="UniProtKB-KW"/>
</dbReference>
<dbReference type="PANTHER" id="PTHR23079:SF14">
    <property type="entry name" value="RNA-DEPENDENT RNA POLYMERASE"/>
    <property type="match status" value="1"/>
</dbReference>
<dbReference type="OrthoDB" id="10055769at2759"/>
<dbReference type="EMBL" id="LSBJ02000002">
    <property type="protein sequence ID" value="OAQ69945.1"/>
    <property type="molecule type" value="Genomic_DNA"/>
</dbReference>
<feature type="region of interest" description="Disordered" evidence="2">
    <location>
        <begin position="73"/>
        <end position="121"/>
    </location>
</feature>
<accession>A0A179FWB2</accession>
<dbReference type="PANTHER" id="PTHR23079">
    <property type="entry name" value="RNA-DEPENDENT RNA POLYMERASE"/>
    <property type="match status" value="1"/>
</dbReference>
<dbReference type="Pfam" id="PF05183">
    <property type="entry name" value="RdRP"/>
    <property type="match status" value="1"/>
</dbReference>
<keyword evidence="1 4" id="KW-0696">RNA-directed RNA polymerase</keyword>
<evidence type="ECO:0000256" key="2">
    <source>
        <dbReference type="SAM" id="MobiDB-lite"/>
    </source>
</evidence>
<feature type="domain" description="RDRP core" evidence="3">
    <location>
        <begin position="239"/>
        <end position="883"/>
    </location>
</feature>
<evidence type="ECO:0000313" key="4">
    <source>
        <dbReference type="EMBL" id="OAQ69945.1"/>
    </source>
</evidence>
<proteinExistence type="inferred from homology"/>
<keyword evidence="1" id="KW-0808">Transferase</keyword>
<sequence length="1092" mass="124250">MTRKRLSNDSTSTSKRTKKVIGGGQVNAYDDIDSIPSRSARKEQSSGVVSATSPFGAQTIRSIFQRRFDTDTSFSSSSAATSKNTSFTSDCNTSPEDDLTDYFTTQESPSESENESDGNHSLKEIENRLRNVWPRFANESFNHAPLATTWELARLALHCGINLADCDIRYGDDTQWHEQPALRSALEKLPAFKNKSLPQSSGSGAWDLALKGFQSQSQAVTLSAELTLNSSSTGPLFSLKLSPLQADKSHRLARRFGADRFMEILIPSLSYVQKVTKNESAGDAILAWLKDRHYFLGRRWAAFYCRNGEKTKVKTKTQGKDSQGIHRERIFLFACNGDSFRRPAIGSLPPVSEAIMPHIRTRVQLPEMLAWAINGLFDTDQQIPKIFSRISLSLTRTWATVELEREQIHNLTSDIGGDSPMNDGIGRMSKSLATKIADKLGLNEVPCAYQARLGSAKGMWIVDADATLGGDDWIVTYPSQRKWNCDNHDIHHRTFEVKEWSKEPRPATLNQQFIPVLEEQAIDPQRMRATISKRLETGLEKDLAEQKTAMNDSADLRLWLHQGGGPKPGGGGFYMPFLGGLPKERDECTSFLLDHGFDPKTCKFMQDLCWETVQQRRDILRKKMNIRIPCSAYLLMVVDFSSSLEENEVHVSFSTKFQVDGFCDTLLEGMEVLVARAPSHLPSDIQRVKVVSKPQLRHLKDVIVFSIKGDVSLADKLSGGDYDGDRAWVCWDQDIVQNFRNSPTPNSDTDPIKLGHLRRLNRSMTQIRLEEQTDDAACTKFLYESFRFNMQPSLLGKCTDYKERYCHHIKSVSRTSTIILSRMLGYLVDQAKQGFLFTSADWDEFRHSLNLPRFLPDPDYMQDRPSQDISKQAKPHILDYLKHVVAATILDRALAEFDKALKSYNANYFDADLTKLYRYYDESHQKHPTWSKVQKKLREDIEYVAGRWSREVKDNDYIDFVGELYETWHRICPLQTESSSELTQHLQQPYFKNPHASLWELLKASLTFKLFHNSKPKFVWQVAGRQLAFLKAMAQDCPERTSCVVIVPQLYTALKVDKKLVESRRARRLAVTERRAADFEALDYDSDESINE</sequence>